<dbReference type="EMBL" id="HBUF01363361">
    <property type="protein sequence ID" value="CAG6722171.1"/>
    <property type="molecule type" value="Transcribed_RNA"/>
</dbReference>
<sequence>MKQRGGKKTYTLAKYFPYYRIRKVKSYGHTILSPYLWTGVKTKVDFYQIKRTIFLGFLFKLIMPRLILPKLCWFLFNFPTNKTPIWTHLFGYFKHMKNICFCNYLLGEKKSPLGYT</sequence>
<evidence type="ECO:0000313" key="2">
    <source>
        <dbReference type="EMBL" id="CAG6722171.1"/>
    </source>
</evidence>
<keyword evidence="1" id="KW-0812">Transmembrane</keyword>
<protein>
    <submittedName>
        <fullName evidence="2">Uncharacterized protein</fullName>
    </submittedName>
</protein>
<feature type="transmembrane region" description="Helical" evidence="1">
    <location>
        <begin position="53"/>
        <end position="76"/>
    </location>
</feature>
<keyword evidence="1" id="KW-0472">Membrane</keyword>
<dbReference type="AlphaFoldDB" id="A0A8D8VIR6"/>
<proteinExistence type="predicted"/>
<organism evidence="2">
    <name type="scientific">Cacopsylla melanoneura</name>
    <dbReference type="NCBI Taxonomy" id="428564"/>
    <lineage>
        <taxon>Eukaryota</taxon>
        <taxon>Metazoa</taxon>
        <taxon>Ecdysozoa</taxon>
        <taxon>Arthropoda</taxon>
        <taxon>Hexapoda</taxon>
        <taxon>Insecta</taxon>
        <taxon>Pterygota</taxon>
        <taxon>Neoptera</taxon>
        <taxon>Paraneoptera</taxon>
        <taxon>Hemiptera</taxon>
        <taxon>Sternorrhyncha</taxon>
        <taxon>Psylloidea</taxon>
        <taxon>Psyllidae</taxon>
        <taxon>Psyllinae</taxon>
        <taxon>Cacopsylla</taxon>
    </lineage>
</organism>
<reference evidence="2" key="1">
    <citation type="submission" date="2021-05" db="EMBL/GenBank/DDBJ databases">
        <authorList>
            <person name="Alioto T."/>
            <person name="Alioto T."/>
            <person name="Gomez Garrido J."/>
        </authorList>
    </citation>
    <scope>NUCLEOTIDE SEQUENCE</scope>
</reference>
<name>A0A8D8VIR6_9HEMI</name>
<evidence type="ECO:0000256" key="1">
    <source>
        <dbReference type="SAM" id="Phobius"/>
    </source>
</evidence>
<accession>A0A8D8VIR6</accession>
<keyword evidence="1" id="KW-1133">Transmembrane helix</keyword>